<proteinExistence type="inferred from homology"/>
<evidence type="ECO:0000259" key="11">
    <source>
        <dbReference type="Pfam" id="PF00056"/>
    </source>
</evidence>
<dbReference type="GO" id="GO:0005737">
    <property type="term" value="C:cytoplasm"/>
    <property type="evidence" value="ECO:0007669"/>
    <property type="project" value="UniProtKB-UniRule"/>
</dbReference>
<feature type="binding site" evidence="8">
    <location>
        <position position="121"/>
    </location>
    <ligand>
        <name>substrate</name>
    </ligand>
</feature>
<dbReference type="SUPFAM" id="SSF51735">
    <property type="entry name" value="NAD(P)-binding Rossmann-fold domains"/>
    <property type="match status" value="1"/>
</dbReference>
<feature type="binding site" evidence="9">
    <location>
        <position position="35"/>
    </location>
    <ligand>
        <name>NAD(+)</name>
        <dbReference type="ChEBI" id="CHEBI:57540"/>
    </ligand>
</feature>
<comment type="similarity">
    <text evidence="2">Belongs to the LDH/MDH superfamily. LDH family.</text>
</comment>
<name>A0A9D2B8N6_9FIRM</name>
<dbReference type="CDD" id="cd05291">
    <property type="entry name" value="HicDH_like"/>
    <property type="match status" value="1"/>
</dbReference>
<comment type="pathway">
    <text evidence="1">Fermentation; pyruvate fermentation to lactate; (S)-lactate from pyruvate: step 1/1.</text>
</comment>
<evidence type="ECO:0000259" key="12">
    <source>
        <dbReference type="Pfam" id="PF02866"/>
    </source>
</evidence>
<dbReference type="GO" id="GO:0004459">
    <property type="term" value="F:L-lactate dehydrogenase (NAD+) activity"/>
    <property type="evidence" value="ECO:0007669"/>
    <property type="project" value="UniProtKB-UniRule"/>
</dbReference>
<comment type="caution">
    <text evidence="13">The sequence shown here is derived from an EMBL/GenBank/DDBJ whole genome shotgun (WGS) entry which is preliminary data.</text>
</comment>
<evidence type="ECO:0000256" key="7">
    <source>
        <dbReference type="PIRSR" id="PIRSR000102-1"/>
    </source>
</evidence>
<dbReference type="InterPro" id="IPR011304">
    <property type="entry name" value="L-lactate_DH"/>
</dbReference>
<dbReference type="Pfam" id="PF00056">
    <property type="entry name" value="Ldh_1_N"/>
    <property type="match status" value="1"/>
</dbReference>
<reference evidence="13" key="2">
    <citation type="submission" date="2021-04" db="EMBL/GenBank/DDBJ databases">
        <authorList>
            <person name="Gilroy R."/>
        </authorList>
    </citation>
    <scope>NUCLEOTIDE SEQUENCE</scope>
    <source>
        <strain evidence="13">CHK191-13928</strain>
    </source>
</reference>
<dbReference type="InterPro" id="IPR001236">
    <property type="entry name" value="Lactate/malate_DH_N"/>
</dbReference>
<sequence length="321" mass="35626">MERRKIVILGAGHVGTHCASSLMFRGFAEEIILMDQDEKKAESQALDLDDMGSCLPYKVTIRAGGYEELQDAQILVNAIGRSRRPGETRLDLFEDSMERLKDVIPKIKNSGFHGILISITNPADVVGECLRRKLGMDRFRCFSTGTSLDSLRIQRILEEKTGYDRNSIKAFCMGEHGDSQMVPLSHVSIGGKPFALLQKEHPDTLGKITLEELQEEVRQAGMTVIEGKGSTEFGIGIALCEIVGAIFHDQKRIWPLSVSLNGEFGQENVAAGVPAVIGKNGIEEIFELDLDEKEKQEFDHSCEVIRGYLKKAENLLEISCE</sequence>
<dbReference type="InterPro" id="IPR001557">
    <property type="entry name" value="L-lactate/malate_DH"/>
</dbReference>
<feature type="binding site" evidence="9">
    <location>
        <begin position="119"/>
        <end position="121"/>
    </location>
    <ligand>
        <name>NAD(+)</name>
        <dbReference type="ChEBI" id="CHEBI:57540"/>
    </ligand>
</feature>
<evidence type="ECO:0000256" key="6">
    <source>
        <dbReference type="NCBIfam" id="TIGR01771"/>
    </source>
</evidence>
<feature type="binding site" evidence="8">
    <location>
        <position position="152"/>
    </location>
    <ligand>
        <name>substrate</name>
    </ligand>
</feature>
<evidence type="ECO:0000256" key="5">
    <source>
        <dbReference type="ARBA" id="ARBA00023027"/>
    </source>
</evidence>
<feature type="active site" description="Proton acceptor" evidence="7">
    <location>
        <position position="176"/>
    </location>
</feature>
<evidence type="ECO:0000313" key="13">
    <source>
        <dbReference type="EMBL" id="HIX67136.1"/>
    </source>
</evidence>
<evidence type="ECO:0000256" key="4">
    <source>
        <dbReference type="ARBA" id="ARBA00023002"/>
    </source>
</evidence>
<dbReference type="SUPFAM" id="SSF56327">
    <property type="entry name" value="LDH C-terminal domain-like"/>
    <property type="match status" value="1"/>
</dbReference>
<evidence type="ECO:0000256" key="1">
    <source>
        <dbReference type="ARBA" id="ARBA00004843"/>
    </source>
</evidence>
<dbReference type="GO" id="GO:0006089">
    <property type="term" value="P:lactate metabolic process"/>
    <property type="evidence" value="ECO:0007669"/>
    <property type="project" value="TreeGrafter"/>
</dbReference>
<reference evidence="13" key="1">
    <citation type="journal article" date="2021" name="PeerJ">
        <title>Extensive microbial diversity within the chicken gut microbiome revealed by metagenomics and culture.</title>
        <authorList>
            <person name="Gilroy R."/>
            <person name="Ravi A."/>
            <person name="Getino M."/>
            <person name="Pursley I."/>
            <person name="Horton D.L."/>
            <person name="Alikhan N.F."/>
            <person name="Baker D."/>
            <person name="Gharbi K."/>
            <person name="Hall N."/>
            <person name="Watson M."/>
            <person name="Adriaenssens E.M."/>
            <person name="Foster-Nyarko E."/>
            <person name="Jarju S."/>
            <person name="Secka A."/>
            <person name="Antonio M."/>
            <person name="Oren A."/>
            <person name="Chaudhuri R.R."/>
            <person name="La Ragione R."/>
            <person name="Hildebrand F."/>
            <person name="Pallen M.J."/>
        </authorList>
    </citation>
    <scope>NUCLEOTIDE SEQUENCE</scope>
    <source>
        <strain evidence="13">CHK191-13928</strain>
    </source>
</reference>
<accession>A0A9D2B8N6</accession>
<keyword evidence="4 10" id="KW-0560">Oxidoreductase</keyword>
<dbReference type="PANTHER" id="PTHR43128:SF31">
    <property type="entry name" value="L-LACTATE DEHYDROGENASE"/>
    <property type="match status" value="1"/>
</dbReference>
<feature type="binding site" evidence="8">
    <location>
        <position position="89"/>
    </location>
    <ligand>
        <name>substrate</name>
    </ligand>
</feature>
<feature type="binding site" evidence="8">
    <location>
        <position position="83"/>
    </location>
    <ligand>
        <name>substrate</name>
    </ligand>
</feature>
<feature type="domain" description="Lactate/malate dehydrogenase C-terminal" evidence="12">
    <location>
        <begin position="146"/>
        <end position="314"/>
    </location>
</feature>
<feature type="domain" description="Lactate/malate dehydrogenase N-terminal" evidence="11">
    <location>
        <begin position="5"/>
        <end position="141"/>
    </location>
</feature>
<dbReference type="PROSITE" id="PS00064">
    <property type="entry name" value="L_LDH"/>
    <property type="match status" value="1"/>
</dbReference>
<dbReference type="InterPro" id="IPR036291">
    <property type="entry name" value="NAD(P)-bd_dom_sf"/>
</dbReference>
<protein>
    <recommendedName>
        <fullName evidence="3 6">L-lactate dehydrogenase</fullName>
        <ecNumber evidence="3 6">1.1.1.27</ecNumber>
    </recommendedName>
</protein>
<dbReference type="Gene3D" id="3.40.50.720">
    <property type="entry name" value="NAD(P)-binding Rossmann-like Domain"/>
    <property type="match status" value="1"/>
</dbReference>
<evidence type="ECO:0000313" key="14">
    <source>
        <dbReference type="Proteomes" id="UP000886721"/>
    </source>
</evidence>
<dbReference type="PRINTS" id="PR00086">
    <property type="entry name" value="LLDHDRGNASE"/>
</dbReference>
<dbReference type="Proteomes" id="UP000886721">
    <property type="component" value="Unassembled WGS sequence"/>
</dbReference>
<dbReference type="EC" id="1.1.1.27" evidence="3 6"/>
<dbReference type="NCBIfam" id="TIGR01771">
    <property type="entry name" value="L-LDH-NAD"/>
    <property type="match status" value="1"/>
</dbReference>
<dbReference type="Gene3D" id="3.90.110.10">
    <property type="entry name" value="Lactate dehydrogenase/glycoside hydrolase, family 4, C-terminal"/>
    <property type="match status" value="1"/>
</dbReference>
<gene>
    <name evidence="13" type="ORF">H9735_03295</name>
</gene>
<keyword evidence="5 9" id="KW-0520">NAD</keyword>
<dbReference type="InterPro" id="IPR018177">
    <property type="entry name" value="L-lactate_DH_AS"/>
</dbReference>
<dbReference type="GO" id="GO:0006096">
    <property type="term" value="P:glycolytic process"/>
    <property type="evidence" value="ECO:0007669"/>
    <property type="project" value="UniProtKB-UniRule"/>
</dbReference>
<dbReference type="InterPro" id="IPR015955">
    <property type="entry name" value="Lactate_DH/Glyco_Ohase_4_C"/>
</dbReference>
<dbReference type="PIRSF" id="PIRSF000102">
    <property type="entry name" value="Lac_mal_DH"/>
    <property type="match status" value="1"/>
</dbReference>
<dbReference type="EMBL" id="DXEM01000010">
    <property type="protein sequence ID" value="HIX67136.1"/>
    <property type="molecule type" value="Genomic_DNA"/>
</dbReference>
<evidence type="ECO:0000256" key="9">
    <source>
        <dbReference type="PIRSR" id="PIRSR000102-3"/>
    </source>
</evidence>
<evidence type="ECO:0000256" key="3">
    <source>
        <dbReference type="ARBA" id="ARBA00012967"/>
    </source>
</evidence>
<evidence type="ECO:0000256" key="8">
    <source>
        <dbReference type="PIRSR" id="PIRSR000102-2"/>
    </source>
</evidence>
<dbReference type="InterPro" id="IPR022383">
    <property type="entry name" value="Lactate/malate_DH_C"/>
</dbReference>
<feature type="binding site" evidence="9">
    <location>
        <begin position="10"/>
        <end position="15"/>
    </location>
    <ligand>
        <name>NAD(+)</name>
        <dbReference type="ChEBI" id="CHEBI:57540"/>
    </ligand>
</feature>
<dbReference type="AlphaFoldDB" id="A0A9D2B8N6"/>
<evidence type="ECO:0000256" key="2">
    <source>
        <dbReference type="ARBA" id="ARBA00006054"/>
    </source>
</evidence>
<dbReference type="PANTHER" id="PTHR43128">
    <property type="entry name" value="L-2-HYDROXYCARBOXYLATE DEHYDROGENASE (NAD(P)(+))"/>
    <property type="match status" value="1"/>
</dbReference>
<dbReference type="Pfam" id="PF02866">
    <property type="entry name" value="Ldh_1_C"/>
    <property type="match status" value="1"/>
</dbReference>
<organism evidence="13 14">
    <name type="scientific">Candidatus Anaerostipes excrementavium</name>
    <dbReference type="NCBI Taxonomy" id="2838463"/>
    <lineage>
        <taxon>Bacteria</taxon>
        <taxon>Bacillati</taxon>
        <taxon>Bacillota</taxon>
        <taxon>Clostridia</taxon>
        <taxon>Lachnospirales</taxon>
        <taxon>Lachnospiraceae</taxon>
        <taxon>Anaerostipes</taxon>
    </lineage>
</organism>
<evidence type="ECO:0000256" key="10">
    <source>
        <dbReference type="RuleBase" id="RU003369"/>
    </source>
</evidence>